<evidence type="ECO:0000256" key="2">
    <source>
        <dbReference type="SAM" id="Phobius"/>
    </source>
</evidence>
<dbReference type="EMBL" id="CAJNDS010001691">
    <property type="protein sequence ID" value="CAE7272876.1"/>
    <property type="molecule type" value="Genomic_DNA"/>
</dbReference>
<protein>
    <submittedName>
        <fullName evidence="3">Uncharacterized protein</fullName>
    </submittedName>
</protein>
<dbReference type="Proteomes" id="UP000604046">
    <property type="component" value="Unassembled WGS sequence"/>
</dbReference>
<sequence length="699" mass="78388">MAAAGPQVPQYHERYIKLDAWRANFKQEACSRAAAIDSLQFLFFFVVGVVMDQALDKWSDSQKTRWTDKADFVQYLFLIGSFVGIVFSFYNYTWSLLAACTGSSVGLLWRDVEWHRAGCLSPQEDAAYLSSQAAAMLIGPYVAWSIMISSKALDRVYGPAVPDHCQWAKRTWEQWEHPSNLAQGLLRMCRCLLGCQRLQCFELELESDNGEYLDLHFFQTWQSWSDDGENENDPDDLSHGEVQDEQGLSSVDESHAPGRPIEIIEGLESGSKCQAALIYSKHGDHVKPQEIETGRATMKVGQKEYSNIKEAEPSHHSNPILLLVYTKDERKRFLLHADSWNACLSCVQTAISRFLLPFLVLLLALGWQYSFHKHGGYKEASILVLMLPEVIEKLLHQAAADTVTNATGFQTEAGYVVTEVDDVLLKGWNCTRGAPGSSLGAHIAVWDTSFFYAACFLFVWLGCYHLHVAAGSLRELTALLHLHAHEDDHAQAVVLYRLNNIRQEVRDSRALKHVAAEAFPIGLKPDESLAWWFETRAAIFLDAKRSVDKRSRIFALGMLAELVMILVTCLSYVLKHKDAKFYAMCYAAGYSLLLGLQTLTYIYLASQVNYELEHGLEEAINVGCDSDMAPKRHQLNKAPNGMRTELLDYETLHPAQLEFMGVPFSFQAAAGYAAPLGAYAVAVVLWVMKQSLGVPDVTN</sequence>
<feature type="transmembrane region" description="Helical" evidence="2">
    <location>
        <begin position="450"/>
        <end position="470"/>
    </location>
</feature>
<proteinExistence type="predicted"/>
<evidence type="ECO:0000313" key="3">
    <source>
        <dbReference type="EMBL" id="CAE7272876.1"/>
    </source>
</evidence>
<comment type="caution">
    <text evidence="3">The sequence shown here is derived from an EMBL/GenBank/DDBJ whole genome shotgun (WGS) entry which is preliminary data.</text>
</comment>
<dbReference type="OrthoDB" id="433306at2759"/>
<accession>A0A812N5C6</accession>
<feature type="transmembrane region" description="Helical" evidence="2">
    <location>
        <begin position="72"/>
        <end position="90"/>
    </location>
</feature>
<feature type="region of interest" description="Disordered" evidence="1">
    <location>
        <begin position="225"/>
        <end position="256"/>
    </location>
</feature>
<feature type="transmembrane region" description="Helical" evidence="2">
    <location>
        <begin position="553"/>
        <end position="574"/>
    </location>
</feature>
<keyword evidence="2" id="KW-1133">Transmembrane helix</keyword>
<evidence type="ECO:0000256" key="1">
    <source>
        <dbReference type="SAM" id="MobiDB-lite"/>
    </source>
</evidence>
<name>A0A812N5C6_9DINO</name>
<gene>
    <name evidence="3" type="ORF">SNAT2548_LOCUS14479</name>
</gene>
<feature type="transmembrane region" description="Helical" evidence="2">
    <location>
        <begin position="581"/>
        <end position="604"/>
    </location>
</feature>
<feature type="transmembrane region" description="Helical" evidence="2">
    <location>
        <begin position="33"/>
        <end position="51"/>
    </location>
</feature>
<feature type="compositionally biased region" description="Acidic residues" evidence="1">
    <location>
        <begin position="226"/>
        <end position="235"/>
    </location>
</feature>
<keyword evidence="2" id="KW-0812">Transmembrane</keyword>
<reference evidence="3" key="1">
    <citation type="submission" date="2021-02" db="EMBL/GenBank/DDBJ databases">
        <authorList>
            <person name="Dougan E. K."/>
            <person name="Rhodes N."/>
            <person name="Thang M."/>
            <person name="Chan C."/>
        </authorList>
    </citation>
    <scope>NUCLEOTIDE SEQUENCE</scope>
</reference>
<keyword evidence="4" id="KW-1185">Reference proteome</keyword>
<keyword evidence="2" id="KW-0472">Membrane</keyword>
<organism evidence="3 4">
    <name type="scientific">Symbiodinium natans</name>
    <dbReference type="NCBI Taxonomy" id="878477"/>
    <lineage>
        <taxon>Eukaryota</taxon>
        <taxon>Sar</taxon>
        <taxon>Alveolata</taxon>
        <taxon>Dinophyceae</taxon>
        <taxon>Suessiales</taxon>
        <taxon>Symbiodiniaceae</taxon>
        <taxon>Symbiodinium</taxon>
    </lineage>
</organism>
<feature type="transmembrane region" description="Helical" evidence="2">
    <location>
        <begin position="669"/>
        <end position="688"/>
    </location>
</feature>
<evidence type="ECO:0000313" key="4">
    <source>
        <dbReference type="Proteomes" id="UP000604046"/>
    </source>
</evidence>
<dbReference type="AlphaFoldDB" id="A0A812N5C6"/>